<name>A0A1F7H0X5_9BACT</name>
<keyword evidence="2" id="KW-0472">Membrane</keyword>
<dbReference type="EMBL" id="MFZO01000023">
    <property type="protein sequence ID" value="OGK24919.1"/>
    <property type="molecule type" value="Genomic_DNA"/>
</dbReference>
<comment type="caution">
    <text evidence="3">The sequence shown here is derived from an EMBL/GenBank/DDBJ whole genome shotgun (WGS) entry which is preliminary data.</text>
</comment>
<sequence length="966" mass="102975">MPEKQLPSRSLFFRSPLIMFLTLLTALMGLFVVILLSTFRLSSPAQRQNIKKPEAATQALISLPKASTWSDEEQVTSSYMPTTPLVADVSSSYPNKEVSYINSDGKLVIYAASGGNPIVTTGVVAGGMFGIDSSEFAPSAIKLDSDNYYEILVPGRVGTTWEGTLKAFRGDGSAISGLNTSFVEGIPLSAPLVDDLDADGNPEIILPVYHNANATTRLLGWTWNGSQLTGLNSGNKVLITVSGSGGFVPRFTSPASGNITSTSSSSKEVAAAVENPDGTMSIYVFRKNGSATVQVPTSGSWYQEAINEPVPGTSSNGTNPGIGGIAMVDLGGDAKQEIVIVTHKQVPSNPWGGYVVRVFNHNSSQGSGQTFATKLQTNIVNSIYLPSSRPAIGSFQGQSKAIVFNTVYNSGGTNTNGRALFAAYYNGSNLQWINGYSPRTITYKDSSPCNIKLETGLSSVTLGDGNNNGANEAFYSKFFTYISPSYYYTLYFYNAEGAPTDDPNCTQALDHYDASSFTNAQNPGGINLRIESMSNLELADIDGDGLLEMATTYSYPSGVNRYNRLYVYDLSGPASSAQDSPMAGGNECRQGRYKGVCPPAPGGPTSTPTRTPTPTIEPKYACSSNSDCVCGIDPDTSECAFLNNNPPRKSCSLPNFCTGFSGNCDPACLYGRCIQYCPSLLATPTPTTAIQPLLYKSPTPTRTPTPTPSGPRGLSASCGSGTARFSWNSVSKVNYYILRLSRFSSGNWALNQWVCVNGTSATRTIDTSATYSWSVQSSNSGCTAYYGATDGGIFTCSTSTPVTPSKTPTRTPTPRECKKAVYGGGFINTSIPVKTGTFTAFFEATPNRTYANMLVGLSNGAASGYTSVAAFIRFNQSGNIDARNGGIFTALSSIPYLANSKYRFRLVVNISNHTYSAYVTPPGQSEKTIGTNLKFRSKQNTISQLNNWTAFVTSSNSTLEICNFSL</sequence>
<accession>A0A1F7H0X5</accession>
<evidence type="ECO:0000313" key="4">
    <source>
        <dbReference type="Proteomes" id="UP000177913"/>
    </source>
</evidence>
<dbReference type="InterPro" id="IPR036116">
    <property type="entry name" value="FN3_sf"/>
</dbReference>
<organism evidence="3 4">
    <name type="scientific">Candidatus Roizmanbacteria bacterium RIFCSPHIGHO2_02_FULL_38_11</name>
    <dbReference type="NCBI Taxonomy" id="1802039"/>
    <lineage>
        <taxon>Bacteria</taxon>
        <taxon>Candidatus Roizmaniibacteriota</taxon>
    </lineage>
</organism>
<dbReference type="InterPro" id="IPR028994">
    <property type="entry name" value="Integrin_alpha_N"/>
</dbReference>
<dbReference type="Proteomes" id="UP000177913">
    <property type="component" value="Unassembled WGS sequence"/>
</dbReference>
<dbReference type="SUPFAM" id="SSF69318">
    <property type="entry name" value="Integrin alpha N-terminal domain"/>
    <property type="match status" value="2"/>
</dbReference>
<proteinExistence type="predicted"/>
<dbReference type="AlphaFoldDB" id="A0A1F7H0X5"/>
<gene>
    <name evidence="3" type="ORF">A3C25_02410</name>
</gene>
<protein>
    <submittedName>
        <fullName evidence="3">Uncharacterized protein</fullName>
    </submittedName>
</protein>
<keyword evidence="2" id="KW-0812">Transmembrane</keyword>
<keyword evidence="2" id="KW-1133">Transmembrane helix</keyword>
<evidence type="ECO:0000256" key="2">
    <source>
        <dbReference type="SAM" id="Phobius"/>
    </source>
</evidence>
<feature type="region of interest" description="Disordered" evidence="1">
    <location>
        <begin position="693"/>
        <end position="715"/>
    </location>
</feature>
<feature type="transmembrane region" description="Helical" evidence="2">
    <location>
        <begin position="12"/>
        <end position="39"/>
    </location>
</feature>
<evidence type="ECO:0000256" key="1">
    <source>
        <dbReference type="SAM" id="MobiDB-lite"/>
    </source>
</evidence>
<reference evidence="3 4" key="1">
    <citation type="journal article" date="2016" name="Nat. Commun.">
        <title>Thousands of microbial genomes shed light on interconnected biogeochemical processes in an aquifer system.</title>
        <authorList>
            <person name="Anantharaman K."/>
            <person name="Brown C.T."/>
            <person name="Hug L.A."/>
            <person name="Sharon I."/>
            <person name="Castelle C.J."/>
            <person name="Probst A.J."/>
            <person name="Thomas B.C."/>
            <person name="Singh A."/>
            <person name="Wilkins M.J."/>
            <person name="Karaoz U."/>
            <person name="Brodie E.L."/>
            <person name="Williams K.H."/>
            <person name="Hubbard S.S."/>
            <person name="Banfield J.F."/>
        </authorList>
    </citation>
    <scope>NUCLEOTIDE SEQUENCE [LARGE SCALE GENOMIC DNA]</scope>
</reference>
<evidence type="ECO:0000313" key="3">
    <source>
        <dbReference type="EMBL" id="OGK24919.1"/>
    </source>
</evidence>
<dbReference type="SUPFAM" id="SSF49265">
    <property type="entry name" value="Fibronectin type III"/>
    <property type="match status" value="1"/>
</dbReference>